<dbReference type="STRING" id="29354.IO98_23410"/>
<reference evidence="6 7" key="1">
    <citation type="submission" date="2014-07" db="EMBL/GenBank/DDBJ databases">
        <title>Draft genome of Clostridium celerecrescens 152B isolated from sediments associated with methane hydrate from Krishna Godavari basin.</title>
        <authorList>
            <person name="Honkalas V.S."/>
            <person name="Dabir A.P."/>
            <person name="Arora P."/>
            <person name="Dhakephalkar P.K."/>
        </authorList>
    </citation>
    <scope>NUCLEOTIDE SEQUENCE [LARGE SCALE GENOMIC DNA]</scope>
    <source>
        <strain evidence="6 7">152B</strain>
    </source>
</reference>
<proteinExistence type="inferred from homology"/>
<dbReference type="EMBL" id="JPME01000048">
    <property type="protein sequence ID" value="KEZ86129.1"/>
    <property type="molecule type" value="Genomic_DNA"/>
</dbReference>
<dbReference type="GO" id="GO:0003841">
    <property type="term" value="F:1-acylglycerol-3-phosphate O-acyltransferase activity"/>
    <property type="evidence" value="ECO:0007669"/>
    <property type="project" value="UniProtKB-UniRule"/>
</dbReference>
<sequence length="237" mass="27442">MNRIFYMVVRNLFRVPVWFYRIWRMGLPKDTHTDEQRYDYLRHVVKTVNRTGRIKVEVQGVENLPSENGFILFPNHQGLFDVLALMEACPKPFSIVVKKEAAKLILVKQVIKALDGFSIDRQDIRASMEIITKMAEHVKMGKNYVIFPEGTRSREGNKLLTFKGGTFKSAVNAKCPIVPVALIDCFKPFDENSSRKQTVQICFLKPLYAEDYQKMKTIQIAEMVHDKIQEEINQKIG</sequence>
<dbReference type="SMART" id="SM00563">
    <property type="entry name" value="PlsC"/>
    <property type="match status" value="1"/>
</dbReference>
<evidence type="ECO:0000313" key="7">
    <source>
        <dbReference type="Proteomes" id="UP000028525"/>
    </source>
</evidence>
<comment type="similarity">
    <text evidence="1 4">Belongs to the 1-acyl-sn-glycerol-3-phosphate acyltransferase family.</text>
</comment>
<dbReference type="CDD" id="cd07989">
    <property type="entry name" value="LPLAT_AGPAT-like"/>
    <property type="match status" value="1"/>
</dbReference>
<name>A0A084JAZ5_9FIRM</name>
<dbReference type="SUPFAM" id="SSF69593">
    <property type="entry name" value="Glycerol-3-phosphate (1)-acyltransferase"/>
    <property type="match status" value="1"/>
</dbReference>
<comment type="caution">
    <text evidence="6">The sequence shown here is derived from an EMBL/GenBank/DDBJ whole genome shotgun (WGS) entry which is preliminary data.</text>
</comment>
<evidence type="ECO:0000256" key="4">
    <source>
        <dbReference type="RuleBase" id="RU361267"/>
    </source>
</evidence>
<dbReference type="PANTHER" id="PTHR10434">
    <property type="entry name" value="1-ACYL-SN-GLYCEROL-3-PHOSPHATE ACYLTRANSFERASE"/>
    <property type="match status" value="1"/>
</dbReference>
<dbReference type="AlphaFoldDB" id="A0A084JAZ5"/>
<comment type="domain">
    <text evidence="4">The HXXXXD motif is essential for acyltransferase activity and may constitute the binding site for the phosphate moiety of the glycerol-3-phosphate.</text>
</comment>
<dbReference type="InterPro" id="IPR004552">
    <property type="entry name" value="AGP_acyltrans"/>
</dbReference>
<evidence type="ECO:0000256" key="1">
    <source>
        <dbReference type="ARBA" id="ARBA00008655"/>
    </source>
</evidence>
<keyword evidence="4" id="KW-0443">Lipid metabolism</keyword>
<evidence type="ECO:0000259" key="5">
    <source>
        <dbReference type="SMART" id="SM00563"/>
    </source>
</evidence>
<evidence type="ECO:0000313" key="6">
    <source>
        <dbReference type="EMBL" id="KEZ86129.1"/>
    </source>
</evidence>
<keyword evidence="7" id="KW-1185">Reference proteome</keyword>
<evidence type="ECO:0000256" key="3">
    <source>
        <dbReference type="ARBA" id="ARBA00023315"/>
    </source>
</evidence>
<keyword evidence="4" id="KW-0444">Lipid biosynthesis</keyword>
<keyword evidence="4" id="KW-0594">Phospholipid biosynthesis</keyword>
<dbReference type="Proteomes" id="UP000028525">
    <property type="component" value="Unassembled WGS sequence"/>
</dbReference>
<keyword evidence="3 4" id="KW-0012">Acyltransferase</keyword>
<dbReference type="PANTHER" id="PTHR10434:SF11">
    <property type="entry name" value="1-ACYL-SN-GLYCEROL-3-PHOSPHATE ACYLTRANSFERASE"/>
    <property type="match status" value="1"/>
</dbReference>
<protein>
    <recommendedName>
        <fullName evidence="4">1-acyl-sn-glycerol-3-phosphate acyltransferase</fullName>
        <ecNumber evidence="4">2.3.1.51</ecNumber>
    </recommendedName>
</protein>
<dbReference type="EC" id="2.3.1.51" evidence="4"/>
<dbReference type="Pfam" id="PF01553">
    <property type="entry name" value="Acyltransferase"/>
    <property type="match status" value="1"/>
</dbReference>
<keyword evidence="2 4" id="KW-0808">Transferase</keyword>
<gene>
    <name evidence="6" type="ORF">IO98_23410</name>
</gene>
<evidence type="ECO:0000256" key="2">
    <source>
        <dbReference type="ARBA" id="ARBA00022679"/>
    </source>
</evidence>
<accession>A0A084JAZ5</accession>
<dbReference type="GO" id="GO:0016020">
    <property type="term" value="C:membrane"/>
    <property type="evidence" value="ECO:0007669"/>
    <property type="project" value="InterPro"/>
</dbReference>
<dbReference type="RefSeq" id="WP_038285097.1">
    <property type="nucleotide sequence ID" value="NZ_JPME01000048.1"/>
</dbReference>
<dbReference type="InterPro" id="IPR002123">
    <property type="entry name" value="Plipid/glycerol_acylTrfase"/>
</dbReference>
<organism evidence="6 7">
    <name type="scientific">Lacrimispora celerecrescens</name>
    <dbReference type="NCBI Taxonomy" id="29354"/>
    <lineage>
        <taxon>Bacteria</taxon>
        <taxon>Bacillati</taxon>
        <taxon>Bacillota</taxon>
        <taxon>Clostridia</taxon>
        <taxon>Lachnospirales</taxon>
        <taxon>Lachnospiraceae</taxon>
        <taxon>Lacrimispora</taxon>
    </lineage>
</organism>
<comment type="catalytic activity">
    <reaction evidence="4">
        <text>a 1-acyl-sn-glycero-3-phosphate + an acyl-CoA = a 1,2-diacyl-sn-glycero-3-phosphate + CoA</text>
        <dbReference type="Rhea" id="RHEA:19709"/>
        <dbReference type="ChEBI" id="CHEBI:57287"/>
        <dbReference type="ChEBI" id="CHEBI:57970"/>
        <dbReference type="ChEBI" id="CHEBI:58342"/>
        <dbReference type="ChEBI" id="CHEBI:58608"/>
        <dbReference type="EC" id="2.3.1.51"/>
    </reaction>
</comment>
<keyword evidence="4" id="KW-1208">Phospholipid metabolism</keyword>
<feature type="domain" description="Phospholipid/glycerol acyltransferase" evidence="5">
    <location>
        <begin position="70"/>
        <end position="185"/>
    </location>
</feature>
<dbReference type="NCBIfam" id="TIGR00530">
    <property type="entry name" value="AGP_acyltrn"/>
    <property type="match status" value="1"/>
</dbReference>
<dbReference type="OrthoDB" id="9803035at2"/>
<dbReference type="GO" id="GO:0006654">
    <property type="term" value="P:phosphatidic acid biosynthetic process"/>
    <property type="evidence" value="ECO:0007669"/>
    <property type="project" value="TreeGrafter"/>
</dbReference>